<gene>
    <name evidence="7" type="ORF">DO97_04605</name>
</gene>
<proteinExistence type="predicted"/>
<sequence length="145" mass="15770">MTLTPAILWFFIGASLCLLELLFPTAYVAFVMGLSALAVGLIALVLPQISLQIGLWMAGATALIFLMPRWLPKSQGRVIQEETAGKTLTAIQPGQVGRVLYEGNSWQALCEDPKLAIAADQKVYVLRREGTTLIVLPEHLLHAEG</sequence>
<keyword evidence="4 5" id="KW-0472">Membrane</keyword>
<dbReference type="STRING" id="1497020.DO97_04605"/>
<dbReference type="Gene3D" id="2.40.50.140">
    <property type="entry name" value="Nucleic acid-binding proteins"/>
    <property type="match status" value="1"/>
</dbReference>
<name>A0A098TPL8_9CYAN</name>
<dbReference type="InterPro" id="IPR052165">
    <property type="entry name" value="Membrane_assoc_protease"/>
</dbReference>
<dbReference type="EMBL" id="JJML01000018">
    <property type="protein sequence ID" value="KGF72778.1"/>
    <property type="molecule type" value="Genomic_DNA"/>
</dbReference>
<feature type="transmembrane region" description="Helical" evidence="5">
    <location>
        <begin position="53"/>
        <end position="71"/>
    </location>
</feature>
<dbReference type="Proteomes" id="UP000030170">
    <property type="component" value="Unassembled WGS sequence"/>
</dbReference>
<evidence type="ECO:0000259" key="6">
    <source>
        <dbReference type="Pfam" id="PF01957"/>
    </source>
</evidence>
<dbReference type="OrthoDB" id="425662at2"/>
<protein>
    <recommendedName>
        <fullName evidence="6">NfeD-like C-terminal domain-containing protein</fullName>
    </recommendedName>
</protein>
<dbReference type="Pfam" id="PF01957">
    <property type="entry name" value="NfeD"/>
    <property type="match status" value="1"/>
</dbReference>
<evidence type="ECO:0000256" key="4">
    <source>
        <dbReference type="ARBA" id="ARBA00023136"/>
    </source>
</evidence>
<evidence type="ECO:0000256" key="3">
    <source>
        <dbReference type="ARBA" id="ARBA00022989"/>
    </source>
</evidence>
<dbReference type="PANTHER" id="PTHR33507:SF3">
    <property type="entry name" value="INNER MEMBRANE PROTEIN YBBJ"/>
    <property type="match status" value="1"/>
</dbReference>
<evidence type="ECO:0000313" key="7">
    <source>
        <dbReference type="EMBL" id="KGF72778.1"/>
    </source>
</evidence>
<dbReference type="InterPro" id="IPR002810">
    <property type="entry name" value="NfeD-like_C"/>
</dbReference>
<feature type="transmembrane region" description="Helical" evidence="5">
    <location>
        <begin position="6"/>
        <end position="23"/>
    </location>
</feature>
<feature type="domain" description="NfeD-like C-terminal" evidence="6">
    <location>
        <begin position="81"/>
        <end position="135"/>
    </location>
</feature>
<dbReference type="RefSeq" id="WP_036532800.1">
    <property type="nucleotide sequence ID" value="NZ_JJML01000018.1"/>
</dbReference>
<evidence type="ECO:0000256" key="1">
    <source>
        <dbReference type="ARBA" id="ARBA00004141"/>
    </source>
</evidence>
<reference evidence="7 8" key="1">
    <citation type="journal article" date="2014" name="Mol. Ecol.">
        <title>Evolution of Synechococcus.</title>
        <authorList>
            <person name="Dvorak P."/>
            <person name="Casamatta D."/>
            <person name="Hasler P."/>
            <person name="Poulickova A."/>
            <person name="Ondrej V."/>
            <person name="Sanges R."/>
        </authorList>
    </citation>
    <scope>NUCLEOTIDE SEQUENCE [LARGE SCALE GENOMIC DNA]</scope>
    <source>
        <strain evidence="7 8">CAUP A 1101</strain>
    </source>
</reference>
<accession>A0A098TPL8</accession>
<evidence type="ECO:0000313" key="8">
    <source>
        <dbReference type="Proteomes" id="UP000030170"/>
    </source>
</evidence>
<dbReference type="GO" id="GO:0005886">
    <property type="term" value="C:plasma membrane"/>
    <property type="evidence" value="ECO:0007669"/>
    <property type="project" value="TreeGrafter"/>
</dbReference>
<dbReference type="InterPro" id="IPR012340">
    <property type="entry name" value="NA-bd_OB-fold"/>
</dbReference>
<evidence type="ECO:0000256" key="2">
    <source>
        <dbReference type="ARBA" id="ARBA00022692"/>
    </source>
</evidence>
<keyword evidence="2 5" id="KW-0812">Transmembrane</keyword>
<organism evidence="7 8">
    <name type="scientific">Neosynechococcus sphagnicola sy1</name>
    <dbReference type="NCBI Taxonomy" id="1497020"/>
    <lineage>
        <taxon>Bacteria</taxon>
        <taxon>Bacillati</taxon>
        <taxon>Cyanobacteriota</taxon>
        <taxon>Cyanophyceae</taxon>
        <taxon>Neosynechococcales</taxon>
        <taxon>Neosynechococcaceae</taxon>
        <taxon>Neosynechococcus</taxon>
    </lineage>
</organism>
<keyword evidence="8" id="KW-1185">Reference proteome</keyword>
<evidence type="ECO:0000256" key="5">
    <source>
        <dbReference type="SAM" id="Phobius"/>
    </source>
</evidence>
<dbReference type="AlphaFoldDB" id="A0A098TPL8"/>
<comment type="caution">
    <text evidence="7">The sequence shown here is derived from an EMBL/GenBank/DDBJ whole genome shotgun (WGS) entry which is preliminary data.</text>
</comment>
<dbReference type="PANTHER" id="PTHR33507">
    <property type="entry name" value="INNER MEMBRANE PROTEIN YBBJ"/>
    <property type="match status" value="1"/>
</dbReference>
<keyword evidence="3 5" id="KW-1133">Transmembrane helix</keyword>
<comment type="subcellular location">
    <subcellularLocation>
        <location evidence="1">Membrane</location>
        <topology evidence="1">Multi-pass membrane protein</topology>
    </subcellularLocation>
</comment>